<proteinExistence type="predicted"/>
<dbReference type="AlphaFoldDB" id="A0A7Y4H5M2"/>
<keyword evidence="2" id="KW-1185">Reference proteome</keyword>
<protein>
    <submittedName>
        <fullName evidence="1">Uncharacterized protein</fullName>
    </submittedName>
</protein>
<dbReference type="RefSeq" id="WP_171710730.1">
    <property type="nucleotide sequence ID" value="NZ_JAAVLW010000005.1"/>
</dbReference>
<reference evidence="1 2" key="1">
    <citation type="submission" date="2020-03" db="EMBL/GenBank/DDBJ databases">
        <title>Bradyrhizobium diversity isolated from nodules of Muelleranthus trifoliolatus.</title>
        <authorList>
            <person name="Klepa M."/>
            <person name="Helene L."/>
            <person name="Hungria M."/>
        </authorList>
    </citation>
    <scope>NUCLEOTIDE SEQUENCE [LARGE SCALE GENOMIC DNA]</scope>
    <source>
        <strain evidence="1 2">WSM 1744</strain>
    </source>
</reference>
<dbReference type="Proteomes" id="UP000528734">
    <property type="component" value="Unassembled WGS sequence"/>
</dbReference>
<gene>
    <name evidence="1" type="ORF">HCN50_16500</name>
</gene>
<accession>A0A7Y4H5M2</accession>
<dbReference type="EMBL" id="JAAVLW010000005">
    <property type="protein sequence ID" value="NOJ47828.1"/>
    <property type="molecule type" value="Genomic_DNA"/>
</dbReference>
<evidence type="ECO:0000313" key="1">
    <source>
        <dbReference type="EMBL" id="NOJ47828.1"/>
    </source>
</evidence>
<name>A0A7Y4H5M2_9BRAD</name>
<organism evidence="1 2">
    <name type="scientific">Bradyrhizobium archetypum</name>
    <dbReference type="NCBI Taxonomy" id="2721160"/>
    <lineage>
        <taxon>Bacteria</taxon>
        <taxon>Pseudomonadati</taxon>
        <taxon>Pseudomonadota</taxon>
        <taxon>Alphaproteobacteria</taxon>
        <taxon>Hyphomicrobiales</taxon>
        <taxon>Nitrobacteraceae</taxon>
        <taxon>Bradyrhizobium</taxon>
    </lineage>
</organism>
<sequence>MLQLNPNGVAAPTHRAVVACREVVDFYFDALARADLSKKPPAPEGSFFRFDLTGNDLSTADRRALHENWILARAFQELVRGVRASLEEAYFFIELLAAGTMTAPSSGTLEEILAPFRKKAADLRFPPLLAHVNSRLDRPLEFSDAYRSMQAARNCLEHRDGIVGKSDAGPNGIMNLQFPALKGFFQRDGQGVEIYQGIAVDAGTEIEVRVVVRSREFKIGERLTITAADFDEIAFACFQFAAQLAKLLPKPAV</sequence>
<evidence type="ECO:0000313" key="2">
    <source>
        <dbReference type="Proteomes" id="UP000528734"/>
    </source>
</evidence>
<comment type="caution">
    <text evidence="1">The sequence shown here is derived from an EMBL/GenBank/DDBJ whole genome shotgun (WGS) entry which is preliminary data.</text>
</comment>